<feature type="compositionally biased region" description="Basic and acidic residues" evidence="2">
    <location>
        <begin position="1"/>
        <end position="14"/>
    </location>
</feature>
<keyword evidence="5" id="KW-1185">Reference proteome</keyword>
<feature type="transmembrane region" description="Helical" evidence="3">
    <location>
        <begin position="33"/>
        <end position="54"/>
    </location>
</feature>
<evidence type="ECO:0000313" key="4">
    <source>
        <dbReference type="EMBL" id="TDN57105.1"/>
    </source>
</evidence>
<keyword evidence="4" id="KW-0282">Flagellum</keyword>
<feature type="region of interest" description="Disordered" evidence="2">
    <location>
        <begin position="1"/>
        <end position="25"/>
    </location>
</feature>
<dbReference type="Proteomes" id="UP000295129">
    <property type="component" value="Unassembled WGS sequence"/>
</dbReference>
<proteinExistence type="inferred from homology"/>
<feature type="transmembrane region" description="Helical" evidence="3">
    <location>
        <begin position="143"/>
        <end position="163"/>
    </location>
</feature>
<comment type="similarity">
    <text evidence="1">Belongs to the type III secretion exporter family.</text>
</comment>
<protein>
    <submittedName>
        <fullName evidence="4">Flagellar biosynthetic protein FlhB</fullName>
    </submittedName>
</protein>
<dbReference type="AlphaFoldDB" id="A0A4R6EFN7"/>
<dbReference type="InterPro" id="IPR029025">
    <property type="entry name" value="T3SS_substrate_exporter_C"/>
</dbReference>
<evidence type="ECO:0000256" key="2">
    <source>
        <dbReference type="SAM" id="MobiDB-lite"/>
    </source>
</evidence>
<dbReference type="OrthoDB" id="9807950at2"/>
<dbReference type="Pfam" id="PF01312">
    <property type="entry name" value="Bac_export_2"/>
    <property type="match status" value="1"/>
</dbReference>
<feature type="transmembrane region" description="Helical" evidence="3">
    <location>
        <begin position="183"/>
        <end position="207"/>
    </location>
</feature>
<feature type="transmembrane region" description="Helical" evidence="3">
    <location>
        <begin position="93"/>
        <end position="117"/>
    </location>
</feature>
<dbReference type="PRINTS" id="PR00950">
    <property type="entry name" value="TYPE3IMSPROT"/>
</dbReference>
<keyword evidence="4" id="KW-0969">Cilium</keyword>
<dbReference type="GO" id="GO:0009306">
    <property type="term" value="P:protein secretion"/>
    <property type="evidence" value="ECO:0007669"/>
    <property type="project" value="InterPro"/>
</dbReference>
<organism evidence="4 5">
    <name type="scientific">Azoarcus indigens</name>
    <dbReference type="NCBI Taxonomy" id="29545"/>
    <lineage>
        <taxon>Bacteria</taxon>
        <taxon>Pseudomonadati</taxon>
        <taxon>Pseudomonadota</taxon>
        <taxon>Betaproteobacteria</taxon>
        <taxon>Rhodocyclales</taxon>
        <taxon>Zoogloeaceae</taxon>
        <taxon>Azoarcus</taxon>
    </lineage>
</organism>
<dbReference type="Gene3D" id="3.40.1690.10">
    <property type="entry name" value="secretion proteins EscU"/>
    <property type="match status" value="1"/>
</dbReference>
<evidence type="ECO:0000256" key="3">
    <source>
        <dbReference type="SAM" id="Phobius"/>
    </source>
</evidence>
<dbReference type="GO" id="GO:0005886">
    <property type="term" value="C:plasma membrane"/>
    <property type="evidence" value="ECO:0007669"/>
    <property type="project" value="TreeGrafter"/>
</dbReference>
<evidence type="ECO:0000256" key="1">
    <source>
        <dbReference type="ARBA" id="ARBA00010690"/>
    </source>
</evidence>
<dbReference type="PANTHER" id="PTHR30531">
    <property type="entry name" value="FLAGELLAR BIOSYNTHETIC PROTEIN FLHB"/>
    <property type="match status" value="1"/>
</dbReference>
<dbReference type="PANTHER" id="PTHR30531:SF12">
    <property type="entry name" value="FLAGELLAR BIOSYNTHETIC PROTEIN FLHB"/>
    <property type="match status" value="1"/>
</dbReference>
<reference evidence="4 5" key="1">
    <citation type="submission" date="2019-03" db="EMBL/GenBank/DDBJ databases">
        <title>Genomic Encyclopedia of Type Strains, Phase IV (KMG-IV): sequencing the most valuable type-strain genomes for metagenomic binning, comparative biology and taxonomic classification.</title>
        <authorList>
            <person name="Goeker M."/>
        </authorList>
    </citation>
    <scope>NUCLEOTIDE SEQUENCE [LARGE SCALE GENOMIC DNA]</scope>
    <source>
        <strain evidence="4 5">DSM 12121</strain>
    </source>
</reference>
<sequence>MAEQSTGEKTEKATPQKLRKTREQGQVARSRDWATAVGLLISLQLVMLLAPGWLEDFRMLLRQGFADLSGDGSAIDNVWSNAFSAALLLLLKMVVPLTLIPLLVSLASVFPGGWVLSAKNLQPKLERLNPLGYAKRLFKPKHVVEVITTALKAATIAAVLYHVTRSSMAAFLHLQSQSLDQALIHGMGLMSNGILAMCAVFVVFALIDLPVQRLVFLREQRMSKRDLKEEHKTSEGRPEVRQRVRQLQMQMARRSVRKAVPTADVVIVNPEHYAVALKYDERRAEAPFVVAKGVDEMALYIRTVAAEHGVEVVPLPPLARAIYNTSQVHQQIPAPLYKAVAQVLTYVLQLKAFRGGQRAGEPLLPGDLAVPTHLS</sequence>
<gene>
    <name evidence="4" type="ORF">C7389_101490</name>
</gene>
<accession>A0A4R6EFN7</accession>
<dbReference type="InterPro" id="IPR006135">
    <property type="entry name" value="T3SS_substrate_exporter"/>
</dbReference>
<keyword evidence="3" id="KW-1133">Transmembrane helix</keyword>
<dbReference type="RefSeq" id="WP_133587980.1">
    <property type="nucleotide sequence ID" value="NZ_SNVV01000001.1"/>
</dbReference>
<evidence type="ECO:0000313" key="5">
    <source>
        <dbReference type="Proteomes" id="UP000295129"/>
    </source>
</evidence>
<keyword evidence="4" id="KW-0966">Cell projection</keyword>
<dbReference type="SUPFAM" id="SSF160544">
    <property type="entry name" value="EscU C-terminal domain-like"/>
    <property type="match status" value="1"/>
</dbReference>
<comment type="caution">
    <text evidence="4">The sequence shown here is derived from an EMBL/GenBank/DDBJ whole genome shotgun (WGS) entry which is preliminary data.</text>
</comment>
<name>A0A4R6EFN7_9RHOO</name>
<keyword evidence="3" id="KW-0812">Transmembrane</keyword>
<keyword evidence="3" id="KW-0472">Membrane</keyword>
<dbReference type="EMBL" id="SNVV01000001">
    <property type="protein sequence ID" value="TDN57105.1"/>
    <property type="molecule type" value="Genomic_DNA"/>
</dbReference>